<dbReference type="GO" id="GO:0006631">
    <property type="term" value="P:fatty acid metabolic process"/>
    <property type="evidence" value="ECO:0007669"/>
    <property type="project" value="TreeGrafter"/>
</dbReference>
<name>M3A3A0_9NOCA</name>
<dbReference type="EMBL" id="AOEX01000016">
    <property type="protein sequence ID" value="EME66929.1"/>
    <property type="molecule type" value="Genomic_DNA"/>
</dbReference>
<evidence type="ECO:0000313" key="6">
    <source>
        <dbReference type="Proteomes" id="UP000011731"/>
    </source>
</evidence>
<evidence type="ECO:0000259" key="4">
    <source>
        <dbReference type="Pfam" id="PF13193"/>
    </source>
</evidence>
<dbReference type="PANTHER" id="PTHR43201">
    <property type="entry name" value="ACYL-COA SYNTHETASE"/>
    <property type="match status" value="1"/>
</dbReference>
<feature type="domain" description="AMP-dependent synthetase/ligase" evidence="3">
    <location>
        <begin position="38"/>
        <end position="406"/>
    </location>
</feature>
<dbReference type="Gene3D" id="3.40.50.12780">
    <property type="entry name" value="N-terminal domain of ligase-like"/>
    <property type="match status" value="1"/>
</dbReference>
<dbReference type="InterPro" id="IPR025110">
    <property type="entry name" value="AMP-bd_C"/>
</dbReference>
<dbReference type="Pfam" id="PF00501">
    <property type="entry name" value="AMP-binding"/>
    <property type="match status" value="1"/>
</dbReference>
<evidence type="ECO:0000256" key="1">
    <source>
        <dbReference type="ARBA" id="ARBA00006432"/>
    </source>
</evidence>
<dbReference type="GO" id="GO:0031956">
    <property type="term" value="F:medium-chain fatty acid-CoA ligase activity"/>
    <property type="evidence" value="ECO:0007669"/>
    <property type="project" value="TreeGrafter"/>
</dbReference>
<dbReference type="SUPFAM" id="SSF56801">
    <property type="entry name" value="Acetyl-CoA synthetase-like"/>
    <property type="match status" value="1"/>
</dbReference>
<comment type="similarity">
    <text evidence="1">Belongs to the ATP-dependent AMP-binding enzyme family.</text>
</comment>
<organism evidence="5 6">
    <name type="scientific">Rhodococcus ruber BKS 20-38</name>
    <dbReference type="NCBI Taxonomy" id="1278076"/>
    <lineage>
        <taxon>Bacteria</taxon>
        <taxon>Bacillati</taxon>
        <taxon>Actinomycetota</taxon>
        <taxon>Actinomycetes</taxon>
        <taxon>Mycobacteriales</taxon>
        <taxon>Nocardiaceae</taxon>
        <taxon>Rhodococcus</taxon>
    </lineage>
</organism>
<dbReference type="Pfam" id="PF13193">
    <property type="entry name" value="AMP-binding_C"/>
    <property type="match status" value="1"/>
</dbReference>
<dbReference type="AlphaFoldDB" id="M3A3A0"/>
<dbReference type="InterPro" id="IPR000873">
    <property type="entry name" value="AMP-dep_synth/lig_dom"/>
</dbReference>
<evidence type="ECO:0000259" key="3">
    <source>
        <dbReference type="Pfam" id="PF00501"/>
    </source>
</evidence>
<proteinExistence type="inferred from homology"/>
<dbReference type="Gene3D" id="3.30.300.30">
    <property type="match status" value="1"/>
</dbReference>
<protein>
    <submittedName>
        <fullName evidence="5">2,3-dihydroxybenzoate-AMP ligase</fullName>
    </submittedName>
</protein>
<dbReference type="InterPro" id="IPR045851">
    <property type="entry name" value="AMP-bd_C_sf"/>
</dbReference>
<sequence length="564" mass="61604">MTHSDWNGRLVPIPQERASRYRSSGEWSALPTGRRLHEIAQRFPDRPAVITADADLTFAELDTRTDRIAAALVELGFERLDPVIFQLTNRIETVLAWYGCLKAGLVPVATLAAHRLHEIGHISRKVGAVGHIVEAGLKFDLVDFARSHADDHPTMRQVLSVGDRRADAGVPRLEDLGNDIDPGEARAVVERIEAAIDPLDVVVFQLSGGTTGVPKVIPRIHAEYWNNGLLYARHLGWDERSRVAHLIPIIHNAGISCALHAAHSVGACLVLATADAPTAFDLMARTRATDVLIGHGHYQAVLLPEFEAARAFLERIVFSGAKVPPELFDRVEGDGRWAGQMFGMSEGLFTVSPPDAPAQARLTTVGVPLGVSDEICILEPGADAPVADEEVGELCCRGAYTIAGYFDAPEHNSTAFTADGFYRTGDLAKITVIDGCRYLSIEGRIKDLINRGGEKINAEEVELLLLEHPSIERAAVVAMPDPRLGERTCAYLIGRDGVHLELSDIQQHLSQLGVAKFKWPERLEWVESFPQTNVGKIDKKRLRTHIADTLVAEHSASTSDQIGV</sequence>
<accession>M3A3A0</accession>
<dbReference type="InterPro" id="IPR020845">
    <property type="entry name" value="AMP-binding_CS"/>
</dbReference>
<dbReference type="Proteomes" id="UP000011731">
    <property type="component" value="Unassembled WGS sequence"/>
</dbReference>
<gene>
    <name evidence="5" type="ORF">G352_03294</name>
</gene>
<keyword evidence="6" id="KW-1185">Reference proteome</keyword>
<reference evidence="5 6" key="1">
    <citation type="journal article" date="2013" name="Genome Announc.">
        <title>Draft Genome Sequence of Rhodococcus ruber Strain BKS 20-38.</title>
        <authorList>
            <person name="Bala M."/>
            <person name="Kumar S."/>
            <person name="Raghava G.P."/>
            <person name="Mayilraj S."/>
        </authorList>
    </citation>
    <scope>NUCLEOTIDE SEQUENCE [LARGE SCALE GENOMIC DNA]</scope>
    <source>
        <strain evidence="5 6">BKS 20-38</strain>
    </source>
</reference>
<keyword evidence="2 5" id="KW-0436">Ligase</keyword>
<dbReference type="InterPro" id="IPR042099">
    <property type="entry name" value="ANL_N_sf"/>
</dbReference>
<dbReference type="PATRIC" id="fig|1278076.4.peg.683"/>
<feature type="domain" description="AMP-binding enzyme C-terminal" evidence="4">
    <location>
        <begin position="460"/>
        <end position="536"/>
    </location>
</feature>
<dbReference type="PANTHER" id="PTHR43201:SF5">
    <property type="entry name" value="MEDIUM-CHAIN ACYL-COA LIGASE ACSF2, MITOCHONDRIAL"/>
    <property type="match status" value="1"/>
</dbReference>
<evidence type="ECO:0000256" key="2">
    <source>
        <dbReference type="ARBA" id="ARBA00022598"/>
    </source>
</evidence>
<evidence type="ECO:0000313" key="5">
    <source>
        <dbReference type="EMBL" id="EME66929.1"/>
    </source>
</evidence>
<comment type="caution">
    <text evidence="5">The sequence shown here is derived from an EMBL/GenBank/DDBJ whole genome shotgun (WGS) entry which is preliminary data.</text>
</comment>
<dbReference type="RefSeq" id="WP_003934744.1">
    <property type="nucleotide sequence ID" value="NZ_AOEX01000016.1"/>
</dbReference>
<dbReference type="PROSITE" id="PS00455">
    <property type="entry name" value="AMP_BINDING"/>
    <property type="match status" value="1"/>
</dbReference>